<dbReference type="Proteomes" id="UP001295444">
    <property type="component" value="Chromosome 01"/>
</dbReference>
<organism evidence="2 3">
    <name type="scientific">Pelobates cultripes</name>
    <name type="common">Western spadefoot toad</name>
    <dbReference type="NCBI Taxonomy" id="61616"/>
    <lineage>
        <taxon>Eukaryota</taxon>
        <taxon>Metazoa</taxon>
        <taxon>Chordata</taxon>
        <taxon>Craniata</taxon>
        <taxon>Vertebrata</taxon>
        <taxon>Euteleostomi</taxon>
        <taxon>Amphibia</taxon>
        <taxon>Batrachia</taxon>
        <taxon>Anura</taxon>
        <taxon>Pelobatoidea</taxon>
        <taxon>Pelobatidae</taxon>
        <taxon>Pelobates</taxon>
    </lineage>
</organism>
<evidence type="ECO:0000313" key="2">
    <source>
        <dbReference type="EMBL" id="CAH2221204.1"/>
    </source>
</evidence>
<protein>
    <submittedName>
        <fullName evidence="2">Uncharacterized protein</fullName>
    </submittedName>
</protein>
<keyword evidence="3" id="KW-1185">Reference proteome</keyword>
<feature type="compositionally biased region" description="Basic and acidic residues" evidence="1">
    <location>
        <begin position="219"/>
        <end position="228"/>
    </location>
</feature>
<reference evidence="2" key="1">
    <citation type="submission" date="2022-03" db="EMBL/GenBank/DDBJ databases">
        <authorList>
            <person name="Alioto T."/>
            <person name="Alioto T."/>
            <person name="Gomez Garrido J."/>
        </authorList>
    </citation>
    <scope>NUCLEOTIDE SEQUENCE</scope>
</reference>
<gene>
    <name evidence="2" type="ORF">PECUL_23A038363</name>
</gene>
<feature type="region of interest" description="Disordered" evidence="1">
    <location>
        <begin position="129"/>
        <end position="267"/>
    </location>
</feature>
<sequence length="267" mass="29354">PTKATNPTTRPPNGDPAGAGGRRGGGVTTQIPLQPHPPMTLNKDERPDKEGRRQDHYARPLILTHRPTPPRGLTWTARTQTNQNKHRSRYRTSGPQDLANVQPHCTNSITDTTTVYTPVTLNHNLMRYTTNSDRSHPRGILAPATNPRPSSRNSAEARSANAERTHPPHTTKTCTSQQNHHPPHSHPPGSDMPTPGLSTHFPAHKNKLQHNPDPSVRLTHREASDTPLRKNPGPTWPSGELAPHNSGSHNWNRMGGTNTEPPQNANS</sequence>
<feature type="non-terminal residue" evidence="2">
    <location>
        <position position="1"/>
    </location>
</feature>
<evidence type="ECO:0000313" key="3">
    <source>
        <dbReference type="Proteomes" id="UP001295444"/>
    </source>
</evidence>
<feature type="compositionally biased region" description="Low complexity" evidence="1">
    <location>
        <begin position="147"/>
        <end position="160"/>
    </location>
</feature>
<feature type="compositionally biased region" description="Polar residues" evidence="1">
    <location>
        <begin position="168"/>
        <end position="179"/>
    </location>
</feature>
<feature type="compositionally biased region" description="Gly residues" evidence="1">
    <location>
        <begin position="17"/>
        <end position="27"/>
    </location>
</feature>
<feature type="compositionally biased region" description="Basic and acidic residues" evidence="1">
    <location>
        <begin position="42"/>
        <end position="58"/>
    </location>
</feature>
<accession>A0AAD1R2H2</accession>
<feature type="region of interest" description="Disordered" evidence="1">
    <location>
        <begin position="1"/>
        <end position="105"/>
    </location>
</feature>
<dbReference type="AlphaFoldDB" id="A0AAD1R2H2"/>
<dbReference type="EMBL" id="OW240912">
    <property type="protein sequence ID" value="CAH2221204.1"/>
    <property type="molecule type" value="Genomic_DNA"/>
</dbReference>
<feature type="compositionally biased region" description="Polar residues" evidence="1">
    <location>
        <begin position="245"/>
        <end position="267"/>
    </location>
</feature>
<proteinExistence type="predicted"/>
<name>A0AAD1R2H2_PELCU</name>
<evidence type="ECO:0000256" key="1">
    <source>
        <dbReference type="SAM" id="MobiDB-lite"/>
    </source>
</evidence>